<keyword evidence="4" id="KW-0723">Serine/threonine-protein kinase</keyword>
<evidence type="ECO:0000256" key="10">
    <source>
        <dbReference type="ARBA" id="ARBA00022840"/>
    </source>
</evidence>
<dbReference type="ExpressionAtlas" id="A0A317Y5R8">
    <property type="expression patterns" value="baseline and differential"/>
</dbReference>
<dbReference type="InterPro" id="IPR008271">
    <property type="entry name" value="Ser/Thr_kinase_AS"/>
</dbReference>
<dbReference type="GO" id="GO:0005524">
    <property type="term" value="F:ATP binding"/>
    <property type="evidence" value="ECO:0007669"/>
    <property type="project" value="UniProtKB-UniRule"/>
</dbReference>
<comment type="subcellular location">
    <subcellularLocation>
        <location evidence="1">Cell membrane</location>
        <topology evidence="1">Single-pass membrane protein</topology>
    </subcellularLocation>
</comment>
<keyword evidence="11 17" id="KW-1133">Transmembrane helix</keyword>
<dbReference type="SUPFAM" id="SSF56112">
    <property type="entry name" value="Protein kinase-like (PK-like)"/>
    <property type="match status" value="1"/>
</dbReference>
<keyword evidence="10 15" id="KW-0067">ATP-binding</keyword>
<evidence type="ECO:0000256" key="16">
    <source>
        <dbReference type="SAM" id="MobiDB-lite"/>
    </source>
</evidence>
<dbReference type="PROSITE" id="PS00108">
    <property type="entry name" value="PROTEIN_KINASE_ST"/>
    <property type="match status" value="1"/>
</dbReference>
<dbReference type="InterPro" id="IPR047117">
    <property type="entry name" value="PERK1-13-like"/>
</dbReference>
<keyword evidence="8 15" id="KW-0547">Nucleotide-binding</keyword>
<reference evidence="19" key="1">
    <citation type="journal article" date="2018" name="Nat. Genet.">
        <title>Extensive intraspecific gene order and gene structural variations between Mo17 and other maize genomes.</title>
        <authorList>
            <person name="Sun S."/>
            <person name="Zhou Y."/>
            <person name="Chen J."/>
            <person name="Shi J."/>
            <person name="Zhao H."/>
            <person name="Zhao H."/>
            <person name="Song W."/>
            <person name="Zhang M."/>
            <person name="Cui Y."/>
            <person name="Dong X."/>
            <person name="Liu H."/>
            <person name="Ma X."/>
            <person name="Jiao Y."/>
            <person name="Wang B."/>
            <person name="Wei X."/>
            <person name="Stein J.C."/>
            <person name="Glaubitz J.C."/>
            <person name="Lu F."/>
            <person name="Yu G."/>
            <person name="Liang C."/>
            <person name="Fengler K."/>
            <person name="Li B."/>
            <person name="Rafalski A."/>
            <person name="Schnable P.S."/>
            <person name="Ware D.H."/>
            <person name="Buckler E.S."/>
            <person name="Lai J."/>
        </authorList>
    </citation>
    <scope>NUCLEOTIDE SEQUENCE [LARGE SCALE GENOMIC DNA]</scope>
    <source>
        <tissue evidence="19">Seedling</tissue>
    </source>
</reference>
<dbReference type="GO" id="GO:0004674">
    <property type="term" value="F:protein serine/threonine kinase activity"/>
    <property type="evidence" value="ECO:0007669"/>
    <property type="project" value="UniProtKB-KW"/>
</dbReference>
<evidence type="ECO:0000256" key="9">
    <source>
        <dbReference type="ARBA" id="ARBA00022777"/>
    </source>
</evidence>
<feature type="compositionally biased region" description="Pro residues" evidence="16">
    <location>
        <begin position="45"/>
        <end position="60"/>
    </location>
</feature>
<evidence type="ECO:0000256" key="3">
    <source>
        <dbReference type="ARBA" id="ARBA00022475"/>
    </source>
</evidence>
<evidence type="ECO:0000256" key="1">
    <source>
        <dbReference type="ARBA" id="ARBA00004162"/>
    </source>
</evidence>
<keyword evidence="5" id="KW-0597">Phosphoprotein</keyword>
<feature type="binding site" evidence="15">
    <location>
        <position position="264"/>
    </location>
    <ligand>
        <name>ATP</name>
        <dbReference type="ChEBI" id="CHEBI:30616"/>
    </ligand>
</feature>
<feature type="region of interest" description="Disordered" evidence="16">
    <location>
        <begin position="559"/>
        <end position="583"/>
    </location>
</feature>
<keyword evidence="6" id="KW-0808">Transferase</keyword>
<dbReference type="PANTHER" id="PTHR47982:SF31">
    <property type="entry name" value="NON-SPECIFIC SERINE_THREONINE PROTEIN KINASE"/>
    <property type="match status" value="1"/>
</dbReference>
<evidence type="ECO:0000256" key="5">
    <source>
        <dbReference type="ARBA" id="ARBA00022553"/>
    </source>
</evidence>
<evidence type="ECO:0000256" key="14">
    <source>
        <dbReference type="ARBA" id="ARBA00048679"/>
    </source>
</evidence>
<dbReference type="Pfam" id="PF07714">
    <property type="entry name" value="PK_Tyr_Ser-Thr"/>
    <property type="match status" value="1"/>
</dbReference>
<sequence>MATPPDGAPAGPDDTSPPPSSNSSTPPPSDSSTPPPKSSGSGSPSPSPPAPSLSPPPPTSPQDSTAPAARGSPAAPSRDSPSPPAPKRSDSDSDNSGSSKSGSGSGSRSRSSGSTQVDVILAGVVIGVLAFSLLMCIAACVCCAKKKRRKKPPHMNMPYYTDEHGNVFYANSMPKWQSSAMDHGWHAPYSPASGDMSGSHGPGLGQMPPSPGMPSLGFSKSSFSYEELAAATGGFSSTNLLGQGGFGYVYKGVLAGSGKEVAVKQLKAGSGQGEREFQAEVEIISRVHHRHLVSLVGYCIAGSSQRLLVYEFVPNNTLEHHLHGKGVPVMAWPARLAIALGSAKGLAYLHEDCHPRIIHRDIKAANILLDENFEAKVADFGLAKLTTDTNTHVSTRVMGTFGYLAPEYASSGKLTDKSDVFSFGVMLLELITGRRPVDTTNYMEDSLVDWARPLLARALSEDNFDELLDPRLENRVDRLELERMCSSAAAAVRHSAKRRPKMKQIVRALEGDASLDDLNEGVKPGQSMMFSSGSEYDGANYAANISKFRKVAFESSEFSNDYSGTSEYGADSGEAATQRQQHR</sequence>
<evidence type="ECO:0000256" key="12">
    <source>
        <dbReference type="ARBA" id="ARBA00023136"/>
    </source>
</evidence>
<dbReference type="Gene3D" id="3.30.200.20">
    <property type="entry name" value="Phosphorylase Kinase, domain 1"/>
    <property type="match status" value="1"/>
</dbReference>
<name>A0A317Y5R8_MAIZE</name>
<evidence type="ECO:0000259" key="18">
    <source>
        <dbReference type="PROSITE" id="PS50011"/>
    </source>
</evidence>
<keyword evidence="7 17" id="KW-0812">Transmembrane</keyword>
<dbReference type="PANTHER" id="PTHR47982">
    <property type="entry name" value="PROLINE-RICH RECEPTOR-LIKE PROTEIN KINASE PERK4"/>
    <property type="match status" value="1"/>
</dbReference>
<dbReference type="Proteomes" id="UP000251960">
    <property type="component" value="Chromosome 1"/>
</dbReference>
<evidence type="ECO:0000256" key="4">
    <source>
        <dbReference type="ARBA" id="ARBA00022527"/>
    </source>
</evidence>
<comment type="catalytic activity">
    <reaction evidence="14">
        <text>L-seryl-[protein] + ATP = O-phospho-L-seryl-[protein] + ADP + H(+)</text>
        <dbReference type="Rhea" id="RHEA:17989"/>
        <dbReference type="Rhea" id="RHEA-COMP:9863"/>
        <dbReference type="Rhea" id="RHEA-COMP:11604"/>
        <dbReference type="ChEBI" id="CHEBI:15378"/>
        <dbReference type="ChEBI" id="CHEBI:29999"/>
        <dbReference type="ChEBI" id="CHEBI:30616"/>
        <dbReference type="ChEBI" id="CHEBI:83421"/>
        <dbReference type="ChEBI" id="CHEBI:456216"/>
        <dbReference type="EC" id="2.7.11.1"/>
    </reaction>
</comment>
<proteinExistence type="predicted"/>
<dbReference type="CDD" id="cd14066">
    <property type="entry name" value="STKc_IRAK"/>
    <property type="match status" value="1"/>
</dbReference>
<comment type="caution">
    <text evidence="19">The sequence shown here is derived from an EMBL/GenBank/DDBJ whole genome shotgun (WGS) entry which is preliminary data.</text>
</comment>
<dbReference type="PROSITE" id="PS50011">
    <property type="entry name" value="PROTEIN_KINASE_DOM"/>
    <property type="match status" value="1"/>
</dbReference>
<evidence type="ECO:0000256" key="13">
    <source>
        <dbReference type="ARBA" id="ARBA00047899"/>
    </source>
</evidence>
<dbReference type="AlphaFoldDB" id="A0A317Y5R8"/>
<dbReference type="InterPro" id="IPR011009">
    <property type="entry name" value="Kinase-like_dom_sf"/>
</dbReference>
<dbReference type="SMART" id="SM00220">
    <property type="entry name" value="S_TKc"/>
    <property type="match status" value="1"/>
</dbReference>
<dbReference type="FunFam" id="3.30.200.20:FF:000212">
    <property type="entry name" value="Proline-rich receptor-like protein kinase PERK8"/>
    <property type="match status" value="1"/>
</dbReference>
<dbReference type="EMBL" id="NCVQ01000001">
    <property type="protein sequence ID" value="PWZ53576.1"/>
    <property type="molecule type" value="Genomic_DNA"/>
</dbReference>
<feature type="region of interest" description="Disordered" evidence="16">
    <location>
        <begin position="1"/>
        <end position="114"/>
    </location>
</feature>
<evidence type="ECO:0000256" key="7">
    <source>
        <dbReference type="ARBA" id="ARBA00022692"/>
    </source>
</evidence>
<feature type="compositionally biased region" description="Low complexity" evidence="16">
    <location>
        <begin position="1"/>
        <end position="14"/>
    </location>
</feature>
<evidence type="ECO:0000256" key="11">
    <source>
        <dbReference type="ARBA" id="ARBA00022989"/>
    </source>
</evidence>
<protein>
    <recommendedName>
        <fullName evidence="2">non-specific serine/threonine protein kinase</fullName>
        <ecNumber evidence="2">2.7.11.1</ecNumber>
    </recommendedName>
</protein>
<evidence type="ECO:0000313" key="19">
    <source>
        <dbReference type="EMBL" id="PWZ53576.1"/>
    </source>
</evidence>
<gene>
    <name evidence="19" type="primary">PERK5_0</name>
    <name evidence="19" type="ORF">Zm00014a_013337</name>
</gene>
<evidence type="ECO:0000256" key="2">
    <source>
        <dbReference type="ARBA" id="ARBA00012513"/>
    </source>
</evidence>
<keyword evidence="12 17" id="KW-0472">Membrane</keyword>
<evidence type="ECO:0000256" key="15">
    <source>
        <dbReference type="PROSITE-ProRule" id="PRU10141"/>
    </source>
</evidence>
<dbReference type="Gene3D" id="1.10.510.10">
    <property type="entry name" value="Transferase(Phosphotransferase) domain 1"/>
    <property type="match status" value="1"/>
</dbReference>
<dbReference type="GO" id="GO:0005886">
    <property type="term" value="C:plasma membrane"/>
    <property type="evidence" value="ECO:0007669"/>
    <property type="project" value="UniProtKB-SubCell"/>
</dbReference>
<feature type="domain" description="Protein kinase" evidence="18">
    <location>
        <begin position="235"/>
        <end position="515"/>
    </location>
</feature>
<keyword evidence="9 19" id="KW-0418">Kinase</keyword>
<feature type="compositionally biased region" description="Low complexity" evidence="16">
    <location>
        <begin position="61"/>
        <end position="80"/>
    </location>
</feature>
<feature type="region of interest" description="Disordered" evidence="16">
    <location>
        <begin position="192"/>
        <end position="211"/>
    </location>
</feature>
<dbReference type="EC" id="2.7.11.1" evidence="2"/>
<organism evidence="19">
    <name type="scientific">Zea mays</name>
    <name type="common">Maize</name>
    <dbReference type="NCBI Taxonomy" id="4577"/>
    <lineage>
        <taxon>Eukaryota</taxon>
        <taxon>Viridiplantae</taxon>
        <taxon>Streptophyta</taxon>
        <taxon>Embryophyta</taxon>
        <taxon>Tracheophyta</taxon>
        <taxon>Spermatophyta</taxon>
        <taxon>Magnoliopsida</taxon>
        <taxon>Liliopsida</taxon>
        <taxon>Poales</taxon>
        <taxon>Poaceae</taxon>
        <taxon>PACMAD clade</taxon>
        <taxon>Panicoideae</taxon>
        <taxon>Andropogonodae</taxon>
        <taxon>Andropogoneae</taxon>
        <taxon>Tripsacinae</taxon>
        <taxon>Zea</taxon>
    </lineage>
</organism>
<evidence type="ECO:0000256" key="8">
    <source>
        <dbReference type="ARBA" id="ARBA00022741"/>
    </source>
</evidence>
<feature type="compositionally biased region" description="Pro residues" evidence="16">
    <location>
        <begin position="15"/>
        <end position="37"/>
    </location>
</feature>
<dbReference type="InterPro" id="IPR017441">
    <property type="entry name" value="Protein_kinase_ATP_BS"/>
</dbReference>
<dbReference type="InterPro" id="IPR001245">
    <property type="entry name" value="Ser-Thr/Tyr_kinase_cat_dom"/>
</dbReference>
<dbReference type="InterPro" id="IPR000719">
    <property type="entry name" value="Prot_kinase_dom"/>
</dbReference>
<evidence type="ECO:0000256" key="6">
    <source>
        <dbReference type="ARBA" id="ARBA00022679"/>
    </source>
</evidence>
<dbReference type="PROSITE" id="PS00107">
    <property type="entry name" value="PROTEIN_KINASE_ATP"/>
    <property type="match status" value="1"/>
</dbReference>
<keyword evidence="19" id="KW-0675">Receptor</keyword>
<dbReference type="FunFam" id="1.10.510.10:FF:000239">
    <property type="entry name" value="Proline-rich receptor-like protein kinase PERK1"/>
    <property type="match status" value="1"/>
</dbReference>
<accession>A0A317Y5R8</accession>
<keyword evidence="3" id="KW-1003">Cell membrane</keyword>
<evidence type="ECO:0000256" key="17">
    <source>
        <dbReference type="SAM" id="Phobius"/>
    </source>
</evidence>
<comment type="catalytic activity">
    <reaction evidence="13">
        <text>L-threonyl-[protein] + ATP = O-phospho-L-threonyl-[protein] + ADP + H(+)</text>
        <dbReference type="Rhea" id="RHEA:46608"/>
        <dbReference type="Rhea" id="RHEA-COMP:11060"/>
        <dbReference type="Rhea" id="RHEA-COMP:11605"/>
        <dbReference type="ChEBI" id="CHEBI:15378"/>
        <dbReference type="ChEBI" id="CHEBI:30013"/>
        <dbReference type="ChEBI" id="CHEBI:30616"/>
        <dbReference type="ChEBI" id="CHEBI:61977"/>
        <dbReference type="ChEBI" id="CHEBI:456216"/>
        <dbReference type="EC" id="2.7.11.1"/>
    </reaction>
</comment>
<feature type="transmembrane region" description="Helical" evidence="17">
    <location>
        <begin position="119"/>
        <end position="144"/>
    </location>
</feature>
<feature type="compositionally biased region" description="Low complexity" evidence="16">
    <location>
        <begin position="94"/>
        <end position="114"/>
    </location>
</feature>